<dbReference type="PATRIC" id="fig|1244869.3.peg.3246"/>
<dbReference type="SUPFAM" id="SSF46626">
    <property type="entry name" value="Cytochrome c"/>
    <property type="match status" value="1"/>
</dbReference>
<dbReference type="GO" id="GO:0020037">
    <property type="term" value="F:heme binding"/>
    <property type="evidence" value="ECO:0007669"/>
    <property type="project" value="InterPro"/>
</dbReference>
<evidence type="ECO:0000259" key="7">
    <source>
        <dbReference type="PROSITE" id="PS51007"/>
    </source>
</evidence>
<dbReference type="STRING" id="1244869.H261_16186"/>
<dbReference type="InterPro" id="IPR050597">
    <property type="entry name" value="Cytochrome_c_Oxidase_Subunit"/>
</dbReference>
<evidence type="ECO:0000256" key="1">
    <source>
        <dbReference type="ARBA" id="ARBA00022448"/>
    </source>
</evidence>
<feature type="domain" description="Cytochrome c" evidence="7">
    <location>
        <begin position="32"/>
        <end position="111"/>
    </location>
</feature>
<dbReference type="GO" id="GO:0046872">
    <property type="term" value="F:metal ion binding"/>
    <property type="evidence" value="ECO:0007669"/>
    <property type="project" value="UniProtKB-KW"/>
</dbReference>
<dbReference type="Pfam" id="PF13442">
    <property type="entry name" value="Cytochrome_CBB3"/>
    <property type="match status" value="1"/>
</dbReference>
<keyword evidence="4" id="KW-0249">Electron transport</keyword>
<evidence type="ECO:0000313" key="9">
    <source>
        <dbReference type="Proteomes" id="UP000011744"/>
    </source>
</evidence>
<dbReference type="Gene3D" id="1.10.760.10">
    <property type="entry name" value="Cytochrome c-like domain"/>
    <property type="match status" value="1"/>
</dbReference>
<reference evidence="8 9" key="1">
    <citation type="journal article" date="2014" name="Genome Announc.">
        <title>Draft Genome Sequence of Magnetospirillum sp. Strain SO-1, a Freshwater Magnetotactic Bacterium Isolated from the Ol'khovka River, Russia.</title>
        <authorList>
            <person name="Grouzdev D.S."/>
            <person name="Dziuba M.V."/>
            <person name="Sukhacheva M.S."/>
            <person name="Mardanov A.V."/>
            <person name="Beletskiy A.V."/>
            <person name="Kuznetsov B.B."/>
            <person name="Skryabin K.G."/>
        </authorList>
    </citation>
    <scope>NUCLEOTIDE SEQUENCE [LARGE SCALE GENOMIC DNA]</scope>
    <source>
        <strain evidence="8 9">SO-1</strain>
    </source>
</reference>
<dbReference type="InterPro" id="IPR009056">
    <property type="entry name" value="Cyt_c-like_dom"/>
</dbReference>
<organism evidence="8 9">
    <name type="scientific">Paramagnetospirillum caucaseum</name>
    <dbReference type="NCBI Taxonomy" id="1244869"/>
    <lineage>
        <taxon>Bacteria</taxon>
        <taxon>Pseudomonadati</taxon>
        <taxon>Pseudomonadota</taxon>
        <taxon>Alphaproteobacteria</taxon>
        <taxon>Rhodospirillales</taxon>
        <taxon>Magnetospirillaceae</taxon>
        <taxon>Paramagnetospirillum</taxon>
    </lineage>
</organism>
<dbReference type="Proteomes" id="UP000011744">
    <property type="component" value="Unassembled WGS sequence"/>
</dbReference>
<dbReference type="PANTHER" id="PTHR33751:SF9">
    <property type="entry name" value="CYTOCHROME C4"/>
    <property type="match status" value="1"/>
</dbReference>
<keyword evidence="5 6" id="KW-0408">Iron</keyword>
<sequence>MRRISLTEVEVAMRILPILVILGVVVAHPVTARAAEPAPLAAAVCANCHGTEGRNEGAIPAIAGKPAFLIAGKLRDFKADKVANATVMPRLTKGLTEAEIDTVAQYFANLR</sequence>
<evidence type="ECO:0000256" key="3">
    <source>
        <dbReference type="ARBA" id="ARBA00022723"/>
    </source>
</evidence>
<evidence type="ECO:0000313" key="8">
    <source>
        <dbReference type="EMBL" id="EME68873.1"/>
    </source>
</evidence>
<evidence type="ECO:0000256" key="5">
    <source>
        <dbReference type="ARBA" id="ARBA00023004"/>
    </source>
</evidence>
<name>M3A7U4_9PROT</name>
<keyword evidence="2 6" id="KW-0349">Heme</keyword>
<proteinExistence type="predicted"/>
<dbReference type="GO" id="GO:0009055">
    <property type="term" value="F:electron transfer activity"/>
    <property type="evidence" value="ECO:0007669"/>
    <property type="project" value="InterPro"/>
</dbReference>
<accession>M3A7U4</accession>
<keyword evidence="1" id="KW-0813">Transport</keyword>
<dbReference type="PROSITE" id="PS51007">
    <property type="entry name" value="CYTC"/>
    <property type="match status" value="1"/>
</dbReference>
<dbReference type="AlphaFoldDB" id="M3A7U4"/>
<dbReference type="InterPro" id="IPR036909">
    <property type="entry name" value="Cyt_c-like_dom_sf"/>
</dbReference>
<evidence type="ECO:0000256" key="2">
    <source>
        <dbReference type="ARBA" id="ARBA00022617"/>
    </source>
</evidence>
<evidence type="ECO:0000256" key="6">
    <source>
        <dbReference type="PROSITE-ProRule" id="PRU00433"/>
    </source>
</evidence>
<keyword evidence="9" id="KW-1185">Reference proteome</keyword>
<comment type="caution">
    <text evidence="8">The sequence shown here is derived from an EMBL/GenBank/DDBJ whole genome shotgun (WGS) entry which is preliminary data.</text>
</comment>
<keyword evidence="3 6" id="KW-0479">Metal-binding</keyword>
<dbReference type="EMBL" id="AONQ01000049">
    <property type="protein sequence ID" value="EME68873.1"/>
    <property type="molecule type" value="Genomic_DNA"/>
</dbReference>
<dbReference type="PANTHER" id="PTHR33751">
    <property type="entry name" value="CBB3-TYPE CYTOCHROME C OXIDASE SUBUNIT FIXP"/>
    <property type="match status" value="1"/>
</dbReference>
<evidence type="ECO:0000256" key="4">
    <source>
        <dbReference type="ARBA" id="ARBA00022982"/>
    </source>
</evidence>
<dbReference type="eggNOG" id="COG2863">
    <property type="taxonomic scope" value="Bacteria"/>
</dbReference>
<protein>
    <submittedName>
        <fullName evidence="8">Cytochrome c, class I</fullName>
    </submittedName>
</protein>
<gene>
    <name evidence="8" type="ORF">H261_16186</name>
</gene>